<protein>
    <submittedName>
        <fullName evidence="3">ImmA/IrrE family metallo-endopeptidase</fullName>
    </submittedName>
</protein>
<comment type="similarity">
    <text evidence="1">Belongs to the short-chain fatty acyl-CoA assimilation regulator (ScfR) family.</text>
</comment>
<dbReference type="InterPro" id="IPR052345">
    <property type="entry name" value="Rad_response_metalloprotease"/>
</dbReference>
<dbReference type="PANTHER" id="PTHR43236">
    <property type="entry name" value="ANTITOXIN HIGA1"/>
    <property type="match status" value="1"/>
</dbReference>
<evidence type="ECO:0000313" key="4">
    <source>
        <dbReference type="Proteomes" id="UP000430120"/>
    </source>
</evidence>
<dbReference type="OrthoDB" id="9794834at2"/>
<dbReference type="SMART" id="SM00530">
    <property type="entry name" value="HTH_XRE"/>
    <property type="match status" value="1"/>
</dbReference>
<dbReference type="SUPFAM" id="SSF47413">
    <property type="entry name" value="lambda repressor-like DNA-binding domains"/>
    <property type="match status" value="1"/>
</dbReference>
<dbReference type="Pfam" id="PF13560">
    <property type="entry name" value="HTH_31"/>
    <property type="match status" value="1"/>
</dbReference>
<dbReference type="InterPro" id="IPR010359">
    <property type="entry name" value="IrrE_HExxH"/>
</dbReference>
<dbReference type="Proteomes" id="UP000430120">
    <property type="component" value="Unassembled WGS sequence"/>
</dbReference>
<dbReference type="InterPro" id="IPR010982">
    <property type="entry name" value="Lambda_DNA-bd_dom_sf"/>
</dbReference>
<dbReference type="Gene3D" id="1.10.260.40">
    <property type="entry name" value="lambda repressor-like DNA-binding domains"/>
    <property type="match status" value="1"/>
</dbReference>
<proteinExistence type="inferred from homology"/>
<comment type="caution">
    <text evidence="3">The sequence shown here is derived from an EMBL/GenBank/DDBJ whole genome shotgun (WGS) entry which is preliminary data.</text>
</comment>
<gene>
    <name evidence="3" type="ORF">F7Q92_07705</name>
</gene>
<organism evidence="3 4">
    <name type="scientific">Ideonella dechloratans</name>
    <dbReference type="NCBI Taxonomy" id="36863"/>
    <lineage>
        <taxon>Bacteria</taxon>
        <taxon>Pseudomonadati</taxon>
        <taxon>Pseudomonadota</taxon>
        <taxon>Betaproteobacteria</taxon>
        <taxon>Burkholderiales</taxon>
        <taxon>Sphaerotilaceae</taxon>
        <taxon>Ideonella</taxon>
    </lineage>
</organism>
<dbReference type="PANTHER" id="PTHR43236:SF1">
    <property type="entry name" value="BLL7220 PROTEIN"/>
    <property type="match status" value="1"/>
</dbReference>
<accession>A0A643FDT1</accession>
<dbReference type="Gene3D" id="1.10.10.2910">
    <property type="match status" value="1"/>
</dbReference>
<keyword evidence="4" id="KW-1185">Reference proteome</keyword>
<dbReference type="Pfam" id="PF06114">
    <property type="entry name" value="Peptidase_M78"/>
    <property type="match status" value="1"/>
</dbReference>
<evidence type="ECO:0000313" key="3">
    <source>
        <dbReference type="EMBL" id="KAB0583551.1"/>
    </source>
</evidence>
<dbReference type="RefSeq" id="WP_151123595.1">
    <property type="nucleotide sequence ID" value="NZ_CP088081.1"/>
</dbReference>
<sequence length="368" mass="40707">MSTGFIGSNLRLARLFHDLSLTDLGDRVSVSKQFLSRIETGAEVASTQLQESLAQELGVLPDFFHYVDTNPIVDEQCHFRRQLTTKVALRQVARARGEMLKRLIGVLDEHVELPSYRVKEADAETTEAIERAAEAFRALFGLGMGPLSSVTRIAENAGAVVMRVRGLAPEIDAVSFATKRPLIALNADGRSACRERFGIAHELGHFSLHIGVLTGDRLTEAQANRFASALLLPRSAFATECRMALRGTRLNWTGLSELKMRWGVSKAALIFRARQLGLFTEDQARAGYVGLNRHGEAQRETEDHLIPREDPEVIVESLKVMREHFGVPEAAVAREMRVRPQIMQSLLGYSTGDQPANVVQLTPQRSAA</sequence>
<dbReference type="GO" id="GO:0003677">
    <property type="term" value="F:DNA binding"/>
    <property type="evidence" value="ECO:0007669"/>
    <property type="project" value="InterPro"/>
</dbReference>
<dbReference type="EMBL" id="VZPB01000013">
    <property type="protein sequence ID" value="KAB0583551.1"/>
    <property type="molecule type" value="Genomic_DNA"/>
</dbReference>
<dbReference type="PROSITE" id="PS50943">
    <property type="entry name" value="HTH_CROC1"/>
    <property type="match status" value="1"/>
</dbReference>
<feature type="domain" description="HTH cro/C1-type" evidence="2">
    <location>
        <begin position="10"/>
        <end position="64"/>
    </location>
</feature>
<evidence type="ECO:0000256" key="1">
    <source>
        <dbReference type="ARBA" id="ARBA00007227"/>
    </source>
</evidence>
<dbReference type="CDD" id="cd00093">
    <property type="entry name" value="HTH_XRE"/>
    <property type="match status" value="1"/>
</dbReference>
<reference evidence="3 4" key="1">
    <citation type="submission" date="2019-09" db="EMBL/GenBank/DDBJ databases">
        <title>Draft genome sequences of 48 bacterial type strains from the CCUG.</title>
        <authorList>
            <person name="Tunovic T."/>
            <person name="Pineiro-Iglesias B."/>
            <person name="Unosson C."/>
            <person name="Inganas E."/>
            <person name="Ohlen M."/>
            <person name="Cardew S."/>
            <person name="Jensie-Markopoulos S."/>
            <person name="Salva-Serra F."/>
            <person name="Jaen-Luchoro D."/>
            <person name="Karlsson R."/>
            <person name="Svensson-Stadler L."/>
            <person name="Chun J."/>
            <person name="Moore E."/>
        </authorList>
    </citation>
    <scope>NUCLEOTIDE SEQUENCE [LARGE SCALE GENOMIC DNA]</scope>
    <source>
        <strain evidence="3 4">CCUG 30977</strain>
    </source>
</reference>
<evidence type="ECO:0000259" key="2">
    <source>
        <dbReference type="PROSITE" id="PS50943"/>
    </source>
</evidence>
<name>A0A643FDT1_IDEDE</name>
<dbReference type="AlphaFoldDB" id="A0A643FDT1"/>
<dbReference type="InterPro" id="IPR001387">
    <property type="entry name" value="Cro/C1-type_HTH"/>
</dbReference>